<dbReference type="InterPro" id="IPR000873">
    <property type="entry name" value="AMP-dep_synth/lig_dom"/>
</dbReference>
<dbReference type="Gene3D" id="3.30.300.30">
    <property type="match status" value="1"/>
</dbReference>
<name>A0A543IXF2_9ACTN</name>
<dbReference type="Gene3D" id="2.30.38.10">
    <property type="entry name" value="Luciferase, Domain 3"/>
    <property type="match status" value="1"/>
</dbReference>
<feature type="domain" description="AMP-binding enzyme C-terminal" evidence="4">
    <location>
        <begin position="469"/>
        <end position="545"/>
    </location>
</feature>
<dbReference type="AlphaFoldDB" id="A0A543IXF2"/>
<comment type="similarity">
    <text evidence="1">Belongs to the ATP-dependent AMP-binding enzyme family.</text>
</comment>
<evidence type="ECO:0000259" key="4">
    <source>
        <dbReference type="Pfam" id="PF13193"/>
    </source>
</evidence>
<keyword evidence="2 5" id="KW-0436">Ligase</keyword>
<dbReference type="FunFam" id="3.30.300.30:FF:000008">
    <property type="entry name" value="2,3-dihydroxybenzoate-AMP ligase"/>
    <property type="match status" value="1"/>
</dbReference>
<dbReference type="GO" id="GO:0016877">
    <property type="term" value="F:ligase activity, forming carbon-sulfur bonds"/>
    <property type="evidence" value="ECO:0007669"/>
    <property type="project" value="UniProtKB-ARBA"/>
</dbReference>
<dbReference type="InterPro" id="IPR050237">
    <property type="entry name" value="ATP-dep_AMP-bd_enzyme"/>
</dbReference>
<reference evidence="5 6" key="1">
    <citation type="submission" date="2019-06" db="EMBL/GenBank/DDBJ databases">
        <title>Sequencing the genomes of 1000 actinobacteria strains.</title>
        <authorList>
            <person name="Klenk H.-P."/>
        </authorList>
    </citation>
    <scope>NUCLEOTIDE SEQUENCE [LARGE SCALE GENOMIC DNA]</scope>
    <source>
        <strain evidence="5 6">DSM 43186</strain>
    </source>
</reference>
<dbReference type="Pfam" id="PF13193">
    <property type="entry name" value="AMP-binding_C"/>
    <property type="match status" value="1"/>
</dbReference>
<protein>
    <submittedName>
        <fullName evidence="5">Acyl-CoA synthetase (AMP-forming)/AMP-acid ligase II</fullName>
    </submittedName>
</protein>
<sequence>MSTSSPEALLTAPGQLFEMAEVEVRGTVIRTWKHAPLHFPAVLEASRGHGAKDFVVYEDERLSYEDHYRRAATLARRLAEEYGVAKGDRVAIAMRNLPEWVIAFSAALAAGAVTVPLNAWWTAPELEYGLADSGAKVLIADGERAARLHGSDIAARLIVARADGWDLPPGARLFDEVLGEVAADARPPAVEVGPEDPATIFYTSGTTGRPKGALGSHRNLGQAPMSVAYALARTRARAGADPYGGMGGPRVTLLTVPLFHATGCFAALIPTMFSGGTLVLMHKWDPERALQLIEREKVTAMTGVPTNAWQLLSHPSLDKYDISSLGGVGYGGAPAPPKLLERLNTRLPSRTASNGYGMTETTALAIINSGPDYVAKPDSIGLPVAVCDVKICGPGGEELPPGEVGELCLRGPNVIMGYWNRPAETAETFIDGWVHTGDLARVDEEGFVYVVDRAKDMVIRGGENVYCAEVEAALYEHPAVEEAAVIGVPHEELGEEVGAVVRLAPGASADPDELRAFLRERLAYFKVPTRFWFRDGELPRNPAGKLIKTRLRQEVLGA</sequence>
<comment type="caution">
    <text evidence="5">The sequence shown here is derived from an EMBL/GenBank/DDBJ whole genome shotgun (WGS) entry which is preliminary data.</text>
</comment>
<evidence type="ECO:0000259" key="3">
    <source>
        <dbReference type="Pfam" id="PF00501"/>
    </source>
</evidence>
<proteinExistence type="inferred from homology"/>
<dbReference type="Pfam" id="PF00501">
    <property type="entry name" value="AMP-binding"/>
    <property type="match status" value="1"/>
</dbReference>
<dbReference type="Proteomes" id="UP000319213">
    <property type="component" value="Unassembled WGS sequence"/>
</dbReference>
<dbReference type="SUPFAM" id="SSF56801">
    <property type="entry name" value="Acetyl-CoA synthetase-like"/>
    <property type="match status" value="1"/>
</dbReference>
<evidence type="ECO:0000256" key="2">
    <source>
        <dbReference type="ARBA" id="ARBA00022598"/>
    </source>
</evidence>
<dbReference type="PROSITE" id="PS00455">
    <property type="entry name" value="AMP_BINDING"/>
    <property type="match status" value="1"/>
</dbReference>
<dbReference type="Gene3D" id="3.40.50.980">
    <property type="match status" value="2"/>
</dbReference>
<evidence type="ECO:0000256" key="1">
    <source>
        <dbReference type="ARBA" id="ARBA00006432"/>
    </source>
</evidence>
<gene>
    <name evidence="5" type="ORF">FHX40_1956</name>
</gene>
<evidence type="ECO:0000313" key="6">
    <source>
        <dbReference type="Proteomes" id="UP000319213"/>
    </source>
</evidence>
<dbReference type="PANTHER" id="PTHR43767:SF7">
    <property type="entry name" value="MEDIUM_LONG-CHAIN-FATTY-ACID--COA LIGASE FADD8"/>
    <property type="match status" value="1"/>
</dbReference>
<dbReference type="RefSeq" id="WP_229789108.1">
    <property type="nucleotide sequence ID" value="NZ_BMPV01000007.1"/>
</dbReference>
<organism evidence="5 6">
    <name type="scientific">Thermopolyspora flexuosa</name>
    <dbReference type="NCBI Taxonomy" id="103836"/>
    <lineage>
        <taxon>Bacteria</taxon>
        <taxon>Bacillati</taxon>
        <taxon>Actinomycetota</taxon>
        <taxon>Actinomycetes</taxon>
        <taxon>Streptosporangiales</taxon>
        <taxon>Streptosporangiaceae</taxon>
        <taxon>Thermopolyspora</taxon>
    </lineage>
</organism>
<feature type="domain" description="AMP-dependent synthetase/ligase" evidence="3">
    <location>
        <begin position="45"/>
        <end position="419"/>
    </location>
</feature>
<dbReference type="EMBL" id="VFPQ01000001">
    <property type="protein sequence ID" value="TQM75254.1"/>
    <property type="molecule type" value="Genomic_DNA"/>
</dbReference>
<evidence type="ECO:0000313" key="5">
    <source>
        <dbReference type="EMBL" id="TQM75254.1"/>
    </source>
</evidence>
<dbReference type="PANTHER" id="PTHR43767">
    <property type="entry name" value="LONG-CHAIN-FATTY-ACID--COA LIGASE"/>
    <property type="match status" value="1"/>
</dbReference>
<dbReference type="InterPro" id="IPR020845">
    <property type="entry name" value="AMP-binding_CS"/>
</dbReference>
<dbReference type="InterPro" id="IPR045851">
    <property type="entry name" value="AMP-bd_C_sf"/>
</dbReference>
<keyword evidence="6" id="KW-1185">Reference proteome</keyword>
<accession>A0A543IXF2</accession>
<dbReference type="InterPro" id="IPR025110">
    <property type="entry name" value="AMP-bd_C"/>
</dbReference>